<evidence type="ECO:0000313" key="9">
    <source>
        <dbReference type="EMBL" id="GAB16534.1"/>
    </source>
</evidence>
<dbReference type="eggNOG" id="COG0477">
    <property type="taxonomic scope" value="Bacteria"/>
</dbReference>
<feature type="transmembrane region" description="Helical" evidence="7">
    <location>
        <begin position="151"/>
        <end position="170"/>
    </location>
</feature>
<feature type="transmembrane region" description="Helical" evidence="7">
    <location>
        <begin position="497"/>
        <end position="519"/>
    </location>
</feature>
<feature type="transmembrane region" description="Helical" evidence="7">
    <location>
        <begin position="317"/>
        <end position="338"/>
    </location>
</feature>
<name>H0QUN3_9ACTN</name>
<evidence type="ECO:0000256" key="6">
    <source>
        <dbReference type="ARBA" id="ARBA00023136"/>
    </source>
</evidence>
<dbReference type="PRINTS" id="PR01036">
    <property type="entry name" value="TCRTETB"/>
</dbReference>
<dbReference type="InterPro" id="IPR004638">
    <property type="entry name" value="EmrB-like"/>
</dbReference>
<dbReference type="Pfam" id="PF07690">
    <property type="entry name" value="MFS_1"/>
    <property type="match status" value="1"/>
</dbReference>
<evidence type="ECO:0000256" key="3">
    <source>
        <dbReference type="ARBA" id="ARBA00022475"/>
    </source>
</evidence>
<keyword evidence="2" id="KW-0813">Transport</keyword>
<keyword evidence="4 7" id="KW-0812">Transmembrane</keyword>
<sequence length="533" mass="56002">MTHPRQQVGPEQATSEVTSARGRYAALGALCMAQLLVVLDNTIVNVALPSIGAELAADTSGLQWVVDAYTLTFAGLLLAWGSLGDRFGRRRVMLGGLFGVGIVSIAGALTHSIDTVIAVRAVMGLFAAAVFPATLALVVNIFPDRGERSRAIAAWSGVGGVAIALGPVSGGWLLEHFSWHSVFWINIPLSLVAVIAVAVFVPESRADTVKKFDYLGIFSSIIGVSLVVYSIIEGPHYGWWSFPTLLTALAGVFALSVFVYWELRTANPVLNLQLFRIRTFSLPAASIAIGYFAMFGFLFLTTQYFQGVREFTPLEFGVASLPFAGSILIGTPIAAASAQRLGPTPIIVSGLILTAIGFYLGGQMGIDGDYLTDIVPSMVCLGFGMGLVAGPATQSIMSPLILDEAGAGAAVNDTTREVGGTLGVAVLGSILASAYTTRIDGALAAVPRGLMSDQEKDVARATVLSVVDIKNRSVPVGVETQRDSLVFAMKSAAIHGLHTASIVATCAVIVCAIGVAVFMPWKLPHKDEFIAAR</sequence>
<feature type="transmembrane region" description="Helical" evidence="7">
    <location>
        <begin position="345"/>
        <end position="362"/>
    </location>
</feature>
<gene>
    <name evidence="9" type="ORF">GOEFS_004_00490</name>
</gene>
<reference evidence="9 10" key="1">
    <citation type="submission" date="2011-12" db="EMBL/GenBank/DDBJ databases">
        <title>Whole genome shotgun sequence of Gordonia effusa NBRC 100432.</title>
        <authorList>
            <person name="Yoshida I."/>
            <person name="Takarada H."/>
            <person name="Hosoyama A."/>
            <person name="Tsuchikane K."/>
            <person name="Katsumata H."/>
            <person name="Yamazaki S."/>
            <person name="Fujita N."/>
        </authorList>
    </citation>
    <scope>NUCLEOTIDE SEQUENCE [LARGE SCALE GENOMIC DNA]</scope>
    <source>
        <strain evidence="9 10">NBRC 100432</strain>
    </source>
</reference>
<evidence type="ECO:0000259" key="8">
    <source>
        <dbReference type="PROSITE" id="PS50850"/>
    </source>
</evidence>
<evidence type="ECO:0000256" key="4">
    <source>
        <dbReference type="ARBA" id="ARBA00022692"/>
    </source>
</evidence>
<keyword evidence="5 7" id="KW-1133">Transmembrane helix</keyword>
<feature type="transmembrane region" description="Helical" evidence="7">
    <location>
        <begin position="182"/>
        <end position="202"/>
    </location>
</feature>
<evidence type="ECO:0000256" key="2">
    <source>
        <dbReference type="ARBA" id="ARBA00022448"/>
    </source>
</evidence>
<evidence type="ECO:0000256" key="7">
    <source>
        <dbReference type="SAM" id="Phobius"/>
    </source>
</evidence>
<keyword evidence="6 7" id="KW-0472">Membrane</keyword>
<evidence type="ECO:0000256" key="1">
    <source>
        <dbReference type="ARBA" id="ARBA00004651"/>
    </source>
</evidence>
<dbReference type="InterPro" id="IPR020846">
    <property type="entry name" value="MFS_dom"/>
</dbReference>
<feature type="transmembrane region" description="Helical" evidence="7">
    <location>
        <begin position="214"/>
        <end position="232"/>
    </location>
</feature>
<comment type="caution">
    <text evidence="9">The sequence shown here is derived from an EMBL/GenBank/DDBJ whole genome shotgun (WGS) entry which is preliminary data.</text>
</comment>
<dbReference type="InterPro" id="IPR011701">
    <property type="entry name" value="MFS"/>
</dbReference>
<dbReference type="PANTHER" id="PTHR42718:SF42">
    <property type="entry name" value="EXPORT PROTEIN"/>
    <property type="match status" value="1"/>
</dbReference>
<feature type="transmembrane region" description="Helical" evidence="7">
    <location>
        <begin position="238"/>
        <end position="261"/>
    </location>
</feature>
<comment type="subcellular location">
    <subcellularLocation>
        <location evidence="1">Cell membrane</location>
        <topology evidence="1">Multi-pass membrane protein</topology>
    </subcellularLocation>
</comment>
<dbReference type="EMBL" id="BAEH01000004">
    <property type="protein sequence ID" value="GAB16534.1"/>
    <property type="molecule type" value="Genomic_DNA"/>
</dbReference>
<feature type="domain" description="Major facilitator superfamily (MFS) profile" evidence="8">
    <location>
        <begin position="26"/>
        <end position="456"/>
    </location>
</feature>
<feature type="transmembrane region" description="Helical" evidence="7">
    <location>
        <begin position="282"/>
        <end position="305"/>
    </location>
</feature>
<organism evidence="9 10">
    <name type="scientific">Gordonia effusa NBRC 100432</name>
    <dbReference type="NCBI Taxonomy" id="1077974"/>
    <lineage>
        <taxon>Bacteria</taxon>
        <taxon>Bacillati</taxon>
        <taxon>Actinomycetota</taxon>
        <taxon>Actinomycetes</taxon>
        <taxon>Mycobacteriales</taxon>
        <taxon>Gordoniaceae</taxon>
        <taxon>Gordonia</taxon>
    </lineage>
</organism>
<dbReference type="GO" id="GO:0022857">
    <property type="term" value="F:transmembrane transporter activity"/>
    <property type="evidence" value="ECO:0007669"/>
    <property type="project" value="InterPro"/>
</dbReference>
<dbReference type="Gene3D" id="1.20.1250.20">
    <property type="entry name" value="MFS general substrate transporter like domains"/>
    <property type="match status" value="1"/>
</dbReference>
<feature type="transmembrane region" description="Helical" evidence="7">
    <location>
        <begin position="24"/>
        <end position="48"/>
    </location>
</feature>
<feature type="transmembrane region" description="Helical" evidence="7">
    <location>
        <begin position="92"/>
        <end position="111"/>
    </location>
</feature>
<dbReference type="Proteomes" id="UP000035034">
    <property type="component" value="Unassembled WGS sequence"/>
</dbReference>
<dbReference type="NCBIfam" id="TIGR00711">
    <property type="entry name" value="efflux_EmrB"/>
    <property type="match status" value="1"/>
</dbReference>
<dbReference type="CDD" id="cd17321">
    <property type="entry name" value="MFS_MMR_MDR_like"/>
    <property type="match status" value="1"/>
</dbReference>
<dbReference type="Gene3D" id="1.20.1720.10">
    <property type="entry name" value="Multidrug resistance protein D"/>
    <property type="match status" value="1"/>
</dbReference>
<keyword evidence="10" id="KW-1185">Reference proteome</keyword>
<dbReference type="PANTHER" id="PTHR42718">
    <property type="entry name" value="MAJOR FACILITATOR SUPERFAMILY MULTIDRUG TRANSPORTER MFSC"/>
    <property type="match status" value="1"/>
</dbReference>
<dbReference type="AlphaFoldDB" id="H0QUN3"/>
<keyword evidence="3" id="KW-1003">Cell membrane</keyword>
<feature type="transmembrane region" description="Helical" evidence="7">
    <location>
        <begin position="60"/>
        <end position="80"/>
    </location>
</feature>
<dbReference type="GO" id="GO:0005886">
    <property type="term" value="C:plasma membrane"/>
    <property type="evidence" value="ECO:0007669"/>
    <property type="project" value="UniProtKB-SubCell"/>
</dbReference>
<feature type="transmembrane region" description="Helical" evidence="7">
    <location>
        <begin position="374"/>
        <end position="392"/>
    </location>
</feature>
<dbReference type="PROSITE" id="PS50850">
    <property type="entry name" value="MFS"/>
    <property type="match status" value="1"/>
</dbReference>
<protein>
    <submittedName>
        <fullName evidence="9">Putative drug resistance transporter</fullName>
    </submittedName>
</protein>
<accession>H0QUN3</accession>
<evidence type="ECO:0000313" key="10">
    <source>
        <dbReference type="Proteomes" id="UP000035034"/>
    </source>
</evidence>
<feature type="transmembrane region" description="Helical" evidence="7">
    <location>
        <begin position="117"/>
        <end position="139"/>
    </location>
</feature>
<dbReference type="SUPFAM" id="SSF103473">
    <property type="entry name" value="MFS general substrate transporter"/>
    <property type="match status" value="1"/>
</dbReference>
<dbReference type="InterPro" id="IPR036259">
    <property type="entry name" value="MFS_trans_sf"/>
</dbReference>
<proteinExistence type="predicted"/>
<evidence type="ECO:0000256" key="5">
    <source>
        <dbReference type="ARBA" id="ARBA00022989"/>
    </source>
</evidence>